<name>A0A0A9ED39_ARUDO</name>
<organism evidence="1">
    <name type="scientific">Arundo donax</name>
    <name type="common">Giant reed</name>
    <name type="synonym">Donax arundinaceus</name>
    <dbReference type="NCBI Taxonomy" id="35708"/>
    <lineage>
        <taxon>Eukaryota</taxon>
        <taxon>Viridiplantae</taxon>
        <taxon>Streptophyta</taxon>
        <taxon>Embryophyta</taxon>
        <taxon>Tracheophyta</taxon>
        <taxon>Spermatophyta</taxon>
        <taxon>Magnoliopsida</taxon>
        <taxon>Liliopsida</taxon>
        <taxon>Poales</taxon>
        <taxon>Poaceae</taxon>
        <taxon>PACMAD clade</taxon>
        <taxon>Arundinoideae</taxon>
        <taxon>Arundineae</taxon>
        <taxon>Arundo</taxon>
    </lineage>
</organism>
<proteinExistence type="predicted"/>
<protein>
    <submittedName>
        <fullName evidence="1">Uncharacterized protein</fullName>
    </submittedName>
</protein>
<accession>A0A0A9ED39</accession>
<dbReference type="AlphaFoldDB" id="A0A0A9ED39"/>
<reference evidence="1" key="1">
    <citation type="submission" date="2014-09" db="EMBL/GenBank/DDBJ databases">
        <authorList>
            <person name="Magalhaes I.L.F."/>
            <person name="Oliveira U."/>
            <person name="Santos F.R."/>
            <person name="Vidigal T.H.D.A."/>
            <person name="Brescovit A.D."/>
            <person name="Santos A.J."/>
        </authorList>
    </citation>
    <scope>NUCLEOTIDE SEQUENCE</scope>
    <source>
        <tissue evidence="1">Shoot tissue taken approximately 20 cm above the soil surface</tissue>
    </source>
</reference>
<evidence type="ECO:0000313" key="1">
    <source>
        <dbReference type="EMBL" id="JAD96938.1"/>
    </source>
</evidence>
<dbReference type="EMBL" id="GBRH01200957">
    <property type="protein sequence ID" value="JAD96938.1"/>
    <property type="molecule type" value="Transcribed_RNA"/>
</dbReference>
<reference evidence="1" key="2">
    <citation type="journal article" date="2015" name="Data Brief">
        <title>Shoot transcriptome of the giant reed, Arundo donax.</title>
        <authorList>
            <person name="Barrero R.A."/>
            <person name="Guerrero F.D."/>
            <person name="Moolhuijzen P."/>
            <person name="Goolsby J.A."/>
            <person name="Tidwell J."/>
            <person name="Bellgard S.E."/>
            <person name="Bellgard M.I."/>
        </authorList>
    </citation>
    <scope>NUCLEOTIDE SEQUENCE</scope>
    <source>
        <tissue evidence="1">Shoot tissue taken approximately 20 cm above the soil surface</tissue>
    </source>
</reference>
<sequence>MGTKNILQSYNYSAYILKLHNTTTVILVTTDCNFSYRGL</sequence>